<dbReference type="InterPro" id="IPR000700">
    <property type="entry name" value="PAS-assoc_C"/>
</dbReference>
<dbReference type="InterPro" id="IPR005467">
    <property type="entry name" value="His_kinase_dom"/>
</dbReference>
<dbReference type="GO" id="GO:0005886">
    <property type="term" value="C:plasma membrane"/>
    <property type="evidence" value="ECO:0007669"/>
    <property type="project" value="TreeGrafter"/>
</dbReference>
<evidence type="ECO:0000313" key="13">
    <source>
        <dbReference type="Proteomes" id="UP000198866"/>
    </source>
</evidence>
<name>A0A1H7EEV9_9BURK</name>
<dbReference type="RefSeq" id="WP_090873715.1">
    <property type="nucleotide sequence ID" value="NZ_FNYE01000056.1"/>
</dbReference>
<dbReference type="GO" id="GO:0000155">
    <property type="term" value="F:phosphorelay sensor kinase activity"/>
    <property type="evidence" value="ECO:0007669"/>
    <property type="project" value="InterPro"/>
</dbReference>
<keyword evidence="13" id="KW-1185">Reference proteome</keyword>
<evidence type="ECO:0000256" key="1">
    <source>
        <dbReference type="ARBA" id="ARBA00000085"/>
    </source>
</evidence>
<dbReference type="PANTHER" id="PTHR43047:SF72">
    <property type="entry name" value="OSMOSENSING HISTIDINE PROTEIN KINASE SLN1"/>
    <property type="match status" value="1"/>
</dbReference>
<feature type="region of interest" description="Disordered" evidence="7">
    <location>
        <begin position="295"/>
        <end position="329"/>
    </location>
</feature>
<dbReference type="SUPFAM" id="SSF55785">
    <property type="entry name" value="PYP-like sensor domain (PAS domain)"/>
    <property type="match status" value="2"/>
</dbReference>
<dbReference type="NCBIfam" id="TIGR00229">
    <property type="entry name" value="sensory_box"/>
    <property type="match status" value="2"/>
</dbReference>
<evidence type="ECO:0000256" key="5">
    <source>
        <dbReference type="ARBA" id="ARBA00022777"/>
    </source>
</evidence>
<dbReference type="STRING" id="667676.SAMN05192539_105618"/>
<dbReference type="SMART" id="SM00387">
    <property type="entry name" value="HATPase_c"/>
    <property type="match status" value="1"/>
</dbReference>
<feature type="modified residue" description="4-aspartylphosphate" evidence="6">
    <location>
        <position position="801"/>
    </location>
</feature>
<dbReference type="EMBL" id="FNYE01000056">
    <property type="protein sequence ID" value="SEK12174.1"/>
    <property type="molecule type" value="Genomic_DNA"/>
</dbReference>
<feature type="compositionally biased region" description="Gly residues" evidence="7">
    <location>
        <begin position="295"/>
        <end position="310"/>
    </location>
</feature>
<dbReference type="InterPro" id="IPR036097">
    <property type="entry name" value="HisK_dim/P_sf"/>
</dbReference>
<dbReference type="SMART" id="SM00448">
    <property type="entry name" value="REC"/>
    <property type="match status" value="1"/>
</dbReference>
<evidence type="ECO:0000256" key="4">
    <source>
        <dbReference type="ARBA" id="ARBA00022679"/>
    </source>
</evidence>
<comment type="catalytic activity">
    <reaction evidence="1">
        <text>ATP + protein L-histidine = ADP + protein N-phospho-L-histidine.</text>
        <dbReference type="EC" id="2.7.13.3"/>
    </reaction>
</comment>
<dbReference type="PANTHER" id="PTHR43047">
    <property type="entry name" value="TWO-COMPONENT HISTIDINE PROTEIN KINASE"/>
    <property type="match status" value="1"/>
</dbReference>
<dbReference type="AlphaFoldDB" id="A0A1H7EEV9"/>
<accession>A0A1H7EEV9</accession>
<dbReference type="PROSITE" id="PS50112">
    <property type="entry name" value="PAS"/>
    <property type="match status" value="2"/>
</dbReference>
<dbReference type="SMART" id="SM00065">
    <property type="entry name" value="GAF"/>
    <property type="match status" value="1"/>
</dbReference>
<dbReference type="SMART" id="SM00388">
    <property type="entry name" value="HisKA"/>
    <property type="match status" value="1"/>
</dbReference>
<dbReference type="SUPFAM" id="SSF52172">
    <property type="entry name" value="CheY-like"/>
    <property type="match status" value="1"/>
</dbReference>
<dbReference type="EC" id="2.7.13.3" evidence="2"/>
<dbReference type="CDD" id="cd00082">
    <property type="entry name" value="HisKA"/>
    <property type="match status" value="1"/>
</dbReference>
<dbReference type="PROSITE" id="PS50110">
    <property type="entry name" value="RESPONSE_REGULATORY"/>
    <property type="match status" value="1"/>
</dbReference>
<dbReference type="SUPFAM" id="SSF55781">
    <property type="entry name" value="GAF domain-like"/>
    <property type="match status" value="1"/>
</dbReference>
<feature type="domain" description="Histidine kinase" evidence="8">
    <location>
        <begin position="511"/>
        <end position="730"/>
    </location>
</feature>
<dbReference type="PROSITE" id="PS50109">
    <property type="entry name" value="HIS_KIN"/>
    <property type="match status" value="1"/>
</dbReference>
<keyword evidence="3 6" id="KW-0597">Phosphoprotein</keyword>
<dbReference type="Gene3D" id="3.30.450.20">
    <property type="entry name" value="PAS domain"/>
    <property type="match status" value="2"/>
</dbReference>
<dbReference type="InterPro" id="IPR000014">
    <property type="entry name" value="PAS"/>
</dbReference>
<dbReference type="Gene3D" id="3.30.565.10">
    <property type="entry name" value="Histidine kinase-like ATPase, C-terminal domain"/>
    <property type="match status" value="1"/>
</dbReference>
<dbReference type="Gene3D" id="3.40.50.2300">
    <property type="match status" value="1"/>
</dbReference>
<dbReference type="Pfam" id="PF02518">
    <property type="entry name" value="HATPase_c"/>
    <property type="match status" value="1"/>
</dbReference>
<gene>
    <name evidence="12" type="ORF">SAMN05192539_105618</name>
</gene>
<sequence length="873" mass="95098">MNGSQDRQIDSTDIAAQLNRERSANTRLRKLIDAHSRIAAAKLDLDRFLSLVTDALLELVPAAHASVVEWVEGDEMVYRACSGTITHHVGLRLKREGSLSGLCSREKHLLYSSDTSNDPRVDAQACERVGAMSMVVAPLLYQAEVAGVVKLMSSTRDAFCADDVETLERITSLVASGMAHQRVFAENRALIEQNAITIARLRTEISLREAADSKLEASLLRRRLVLDTTHDAFVCTDTDGIIIDWNDAATRTFGYARDAVMGRAILDTLFPARCKTHYAALDVFRLAPEHGMEGGATSGTISGSGSGSGSGADRNASKDSSGHASRSRTELVARRIDGTEFPAEVSMCPVQFDGRAELAYFVRDVTERFNARELDKRFRVLVDAIKDYAITMLDAQGHITTWSAGSTQVMGYQPHEVVGEPAALLYTPEDVAAGKPQRDLELAAREGRIEVEEWRVRKNGTTFWANIIMTALRDPNGTLQGFAKITRDMSRRRRLEELEASSQRMSQFLALLAHELRNPLAPLRNAVSMLQLKSADHRALVPEHELIDRQLSHLTRLVDDLLDAGRVTLGRVQLEPKPVSMQAIAQLSIEGSAPLIAARGQTLSVSLPDAPMYIEGDLTRMVQVVQNLLNNASKFSPEGASIGMQLFRSGRLVAIRVEDSGRGIDPDAIDAIFNLFVQETPTEEQTDKSGLGIGLTLARAIVDLHGGHIEAHSEGRGKGSEFTVWLPEYTQTVTDEGTHDDKPAPAQHADLKVMVVDDNMDSADSMATLVGALGHEAHAVYDGEAAIECAQTLQPNLVLLDLSMPKMTGFEALPHIRKALATPGTIIAAMTGLGTSEDRAKTEAAGFDLHLTKPVGLPELENVLQLAVTHARD</sequence>
<dbReference type="InterPro" id="IPR035965">
    <property type="entry name" value="PAS-like_dom_sf"/>
</dbReference>
<keyword evidence="5" id="KW-0418">Kinase</keyword>
<evidence type="ECO:0000259" key="9">
    <source>
        <dbReference type="PROSITE" id="PS50110"/>
    </source>
</evidence>
<feature type="compositionally biased region" description="Basic and acidic residues" evidence="7">
    <location>
        <begin position="315"/>
        <end position="329"/>
    </location>
</feature>
<dbReference type="InterPro" id="IPR011006">
    <property type="entry name" value="CheY-like_superfamily"/>
</dbReference>
<dbReference type="InterPro" id="IPR003594">
    <property type="entry name" value="HATPase_dom"/>
</dbReference>
<evidence type="ECO:0000256" key="2">
    <source>
        <dbReference type="ARBA" id="ARBA00012438"/>
    </source>
</evidence>
<dbReference type="Pfam" id="PF13185">
    <property type="entry name" value="GAF_2"/>
    <property type="match status" value="1"/>
</dbReference>
<dbReference type="SUPFAM" id="SSF47384">
    <property type="entry name" value="Homodimeric domain of signal transducing histidine kinase"/>
    <property type="match status" value="1"/>
</dbReference>
<dbReference type="Gene3D" id="3.30.450.40">
    <property type="match status" value="1"/>
</dbReference>
<dbReference type="GO" id="GO:0006355">
    <property type="term" value="P:regulation of DNA-templated transcription"/>
    <property type="evidence" value="ECO:0007669"/>
    <property type="project" value="InterPro"/>
</dbReference>
<evidence type="ECO:0000259" key="10">
    <source>
        <dbReference type="PROSITE" id="PS50112"/>
    </source>
</evidence>
<feature type="domain" description="PAS" evidence="10">
    <location>
        <begin position="218"/>
        <end position="271"/>
    </location>
</feature>
<dbReference type="InterPro" id="IPR004358">
    <property type="entry name" value="Sig_transdc_His_kin-like_C"/>
</dbReference>
<protein>
    <recommendedName>
        <fullName evidence="2">histidine kinase</fullName>
        <ecNumber evidence="2">2.7.13.3</ecNumber>
    </recommendedName>
</protein>
<dbReference type="Gene3D" id="1.10.287.130">
    <property type="match status" value="1"/>
</dbReference>
<dbReference type="SMART" id="SM00091">
    <property type="entry name" value="PAS"/>
    <property type="match status" value="2"/>
</dbReference>
<evidence type="ECO:0000256" key="6">
    <source>
        <dbReference type="PROSITE-ProRule" id="PRU00169"/>
    </source>
</evidence>
<evidence type="ECO:0000259" key="8">
    <source>
        <dbReference type="PROSITE" id="PS50109"/>
    </source>
</evidence>
<feature type="domain" description="PAC" evidence="11">
    <location>
        <begin position="449"/>
        <end position="501"/>
    </location>
</feature>
<dbReference type="SUPFAM" id="SSF55874">
    <property type="entry name" value="ATPase domain of HSP90 chaperone/DNA topoisomerase II/histidine kinase"/>
    <property type="match status" value="1"/>
</dbReference>
<evidence type="ECO:0000256" key="7">
    <source>
        <dbReference type="SAM" id="MobiDB-lite"/>
    </source>
</evidence>
<dbReference type="PRINTS" id="PR00344">
    <property type="entry name" value="BCTRLSENSOR"/>
</dbReference>
<feature type="domain" description="PAS" evidence="10">
    <location>
        <begin position="374"/>
        <end position="447"/>
    </location>
</feature>
<dbReference type="GO" id="GO:0009927">
    <property type="term" value="F:histidine phosphotransfer kinase activity"/>
    <property type="evidence" value="ECO:0007669"/>
    <property type="project" value="TreeGrafter"/>
</dbReference>
<dbReference type="CDD" id="cd00130">
    <property type="entry name" value="PAS"/>
    <property type="match status" value="2"/>
</dbReference>
<evidence type="ECO:0000256" key="3">
    <source>
        <dbReference type="ARBA" id="ARBA00022553"/>
    </source>
</evidence>
<dbReference type="InterPro" id="IPR003018">
    <property type="entry name" value="GAF"/>
</dbReference>
<dbReference type="InterPro" id="IPR036890">
    <property type="entry name" value="HATPase_C_sf"/>
</dbReference>
<dbReference type="Proteomes" id="UP000198866">
    <property type="component" value="Unassembled WGS sequence"/>
</dbReference>
<keyword evidence="4" id="KW-0808">Transferase</keyword>
<dbReference type="Pfam" id="PF13426">
    <property type="entry name" value="PAS_9"/>
    <property type="match status" value="2"/>
</dbReference>
<feature type="domain" description="Response regulatory" evidence="9">
    <location>
        <begin position="752"/>
        <end position="868"/>
    </location>
</feature>
<evidence type="ECO:0000259" key="11">
    <source>
        <dbReference type="PROSITE" id="PS50113"/>
    </source>
</evidence>
<dbReference type="InterPro" id="IPR029016">
    <property type="entry name" value="GAF-like_dom_sf"/>
</dbReference>
<dbReference type="InterPro" id="IPR003661">
    <property type="entry name" value="HisK_dim/P_dom"/>
</dbReference>
<reference evidence="13" key="1">
    <citation type="submission" date="2016-10" db="EMBL/GenBank/DDBJ databases">
        <authorList>
            <person name="Varghese N."/>
            <person name="Submissions S."/>
        </authorList>
    </citation>
    <scope>NUCLEOTIDE SEQUENCE [LARGE SCALE GENOMIC DNA]</scope>
    <source>
        <strain evidence="13">LMG 26031</strain>
    </source>
</reference>
<dbReference type="InterPro" id="IPR001789">
    <property type="entry name" value="Sig_transdc_resp-reg_receiver"/>
</dbReference>
<dbReference type="PROSITE" id="PS50113">
    <property type="entry name" value="PAC"/>
    <property type="match status" value="1"/>
</dbReference>
<proteinExistence type="predicted"/>
<dbReference type="Pfam" id="PF00072">
    <property type="entry name" value="Response_reg"/>
    <property type="match status" value="1"/>
</dbReference>
<dbReference type="Pfam" id="PF00512">
    <property type="entry name" value="HisKA"/>
    <property type="match status" value="1"/>
</dbReference>
<evidence type="ECO:0000313" key="12">
    <source>
        <dbReference type="EMBL" id="SEK12174.1"/>
    </source>
</evidence>
<dbReference type="OrthoDB" id="9768069at2"/>
<organism evidence="12 13">
    <name type="scientific">Paraburkholderia diazotrophica</name>
    <dbReference type="NCBI Taxonomy" id="667676"/>
    <lineage>
        <taxon>Bacteria</taxon>
        <taxon>Pseudomonadati</taxon>
        <taxon>Pseudomonadota</taxon>
        <taxon>Betaproteobacteria</taxon>
        <taxon>Burkholderiales</taxon>
        <taxon>Burkholderiaceae</taxon>
        <taxon>Paraburkholderia</taxon>
    </lineage>
</organism>